<evidence type="ECO:0000313" key="1">
    <source>
        <dbReference type="EMBL" id="QDT32008.1"/>
    </source>
</evidence>
<sequence>MLTSKDVALIRAALQFWQDEMSSAGAAAFRGYLDITENIDDLNQIDISRLCSNLKRMQIRYGHYDIQTGRLLQTDPYRNFEVAEQEMPYLNAIVATILICPASL</sequence>
<name>A0A517QK46_9PLAN</name>
<organism evidence="1 2">
    <name type="scientific">Thalassoglobus polymorphus</name>
    <dbReference type="NCBI Taxonomy" id="2527994"/>
    <lineage>
        <taxon>Bacteria</taxon>
        <taxon>Pseudomonadati</taxon>
        <taxon>Planctomycetota</taxon>
        <taxon>Planctomycetia</taxon>
        <taxon>Planctomycetales</taxon>
        <taxon>Planctomycetaceae</taxon>
        <taxon>Thalassoglobus</taxon>
    </lineage>
</organism>
<accession>A0A517QK46</accession>
<evidence type="ECO:0000313" key="2">
    <source>
        <dbReference type="Proteomes" id="UP000315724"/>
    </source>
</evidence>
<reference evidence="1 2" key="1">
    <citation type="submission" date="2019-02" db="EMBL/GenBank/DDBJ databases">
        <title>Deep-cultivation of Planctomycetes and their phenomic and genomic characterization uncovers novel biology.</title>
        <authorList>
            <person name="Wiegand S."/>
            <person name="Jogler M."/>
            <person name="Boedeker C."/>
            <person name="Pinto D."/>
            <person name="Vollmers J."/>
            <person name="Rivas-Marin E."/>
            <person name="Kohn T."/>
            <person name="Peeters S.H."/>
            <person name="Heuer A."/>
            <person name="Rast P."/>
            <person name="Oberbeckmann S."/>
            <person name="Bunk B."/>
            <person name="Jeske O."/>
            <person name="Meyerdierks A."/>
            <person name="Storesund J.E."/>
            <person name="Kallscheuer N."/>
            <person name="Luecker S."/>
            <person name="Lage O.M."/>
            <person name="Pohl T."/>
            <person name="Merkel B.J."/>
            <person name="Hornburger P."/>
            <person name="Mueller R.-W."/>
            <person name="Bruemmer F."/>
            <person name="Labrenz M."/>
            <person name="Spormann A.M."/>
            <person name="Op den Camp H."/>
            <person name="Overmann J."/>
            <person name="Amann R."/>
            <person name="Jetten M.S.M."/>
            <person name="Mascher T."/>
            <person name="Medema M.H."/>
            <person name="Devos D.P."/>
            <person name="Kaster A.-K."/>
            <person name="Ovreas L."/>
            <person name="Rohde M."/>
            <person name="Galperin M.Y."/>
            <person name="Jogler C."/>
        </authorList>
    </citation>
    <scope>NUCLEOTIDE SEQUENCE [LARGE SCALE GENOMIC DNA]</scope>
    <source>
        <strain evidence="1 2">Mal48</strain>
    </source>
</reference>
<dbReference type="KEGG" id="tpol:Mal48_12470"/>
<dbReference type="Proteomes" id="UP000315724">
    <property type="component" value="Chromosome"/>
</dbReference>
<keyword evidence="2" id="KW-1185">Reference proteome</keyword>
<dbReference type="RefSeq" id="WP_145196993.1">
    <property type="nucleotide sequence ID" value="NZ_CP036267.1"/>
</dbReference>
<dbReference type="OrthoDB" id="289483at2"/>
<proteinExistence type="predicted"/>
<gene>
    <name evidence="1" type="ORF">Mal48_12470</name>
</gene>
<protein>
    <submittedName>
        <fullName evidence="1">Uncharacterized protein</fullName>
    </submittedName>
</protein>
<dbReference type="EMBL" id="CP036267">
    <property type="protein sequence ID" value="QDT32008.1"/>
    <property type="molecule type" value="Genomic_DNA"/>
</dbReference>
<dbReference type="AlphaFoldDB" id="A0A517QK46"/>